<dbReference type="InterPro" id="IPR034596">
    <property type="entry name" value="Ribosomal_mL52"/>
</dbReference>
<keyword evidence="5" id="KW-0496">Mitochondrion</keyword>
<dbReference type="GO" id="GO:0003735">
    <property type="term" value="F:structural constituent of ribosome"/>
    <property type="evidence" value="ECO:0007669"/>
    <property type="project" value="InterPro"/>
</dbReference>
<gene>
    <name evidence="9" type="ORF">HCN44_006988</name>
</gene>
<comment type="subcellular location">
    <subcellularLocation>
        <location evidence="1">Mitochondrion</location>
    </subcellularLocation>
</comment>
<evidence type="ECO:0000313" key="9">
    <source>
        <dbReference type="EMBL" id="KAF7995881.1"/>
    </source>
</evidence>
<evidence type="ECO:0000256" key="3">
    <source>
        <dbReference type="ARBA" id="ARBA00022946"/>
    </source>
</evidence>
<proteinExistence type="inferred from homology"/>
<protein>
    <recommendedName>
        <fullName evidence="7">Large ribosomal subunit protein mL52</fullName>
    </recommendedName>
    <alternativeName>
        <fullName evidence="8">39S ribosomal protein L52, mitochondrial</fullName>
    </alternativeName>
</protein>
<evidence type="ECO:0000313" key="10">
    <source>
        <dbReference type="Proteomes" id="UP000639338"/>
    </source>
</evidence>
<evidence type="ECO:0000256" key="1">
    <source>
        <dbReference type="ARBA" id="ARBA00004173"/>
    </source>
</evidence>
<evidence type="ECO:0000256" key="4">
    <source>
        <dbReference type="ARBA" id="ARBA00022980"/>
    </source>
</evidence>
<dbReference type="PANTHER" id="PTHR34090:SF1">
    <property type="entry name" value="LARGE RIBOSOMAL SUBUNIT PROTEIN ML52"/>
    <property type="match status" value="1"/>
</dbReference>
<comment type="similarity">
    <text evidence="2">Belongs to the mitochondrion-specific ribosomal protein mL52 family.</text>
</comment>
<keyword evidence="10" id="KW-1185">Reference proteome</keyword>
<dbReference type="OrthoDB" id="10249237at2759"/>
<keyword evidence="3" id="KW-0809">Transit peptide</keyword>
<dbReference type="GO" id="GO:0005762">
    <property type="term" value="C:mitochondrial large ribosomal subunit"/>
    <property type="evidence" value="ECO:0007669"/>
    <property type="project" value="InterPro"/>
</dbReference>
<keyword evidence="4" id="KW-0689">Ribosomal protein</keyword>
<evidence type="ECO:0000256" key="6">
    <source>
        <dbReference type="ARBA" id="ARBA00023274"/>
    </source>
</evidence>
<dbReference type="Pfam" id="PF18699">
    <property type="entry name" value="MRPL52"/>
    <property type="match status" value="1"/>
</dbReference>
<dbReference type="AlphaFoldDB" id="A0A834Y3N8"/>
<sequence>MAFVEKITSLIRARTGVYSIVKGIHTTCVIQIDQKWRRENRLPKNPNKFGALTNLPDYSFVDGKPVPFGIRQYQRIQKQREYLEKIQKLTSEVDYAVLRHAKMQEKIMENRQKIISSKFKPKGQQLINESTSQSDQN</sequence>
<evidence type="ECO:0000256" key="8">
    <source>
        <dbReference type="ARBA" id="ARBA00035425"/>
    </source>
</evidence>
<dbReference type="Proteomes" id="UP000639338">
    <property type="component" value="Unassembled WGS sequence"/>
</dbReference>
<keyword evidence="6" id="KW-0687">Ribonucleoprotein</keyword>
<evidence type="ECO:0000256" key="5">
    <source>
        <dbReference type="ARBA" id="ARBA00023128"/>
    </source>
</evidence>
<dbReference type="PANTHER" id="PTHR34090">
    <property type="entry name" value="39S RIBOSOMAL PROTEIN L52, MITOCHONDRIAL"/>
    <property type="match status" value="1"/>
</dbReference>
<name>A0A834Y3N8_APHGI</name>
<dbReference type="EMBL" id="JACMRX010000002">
    <property type="protein sequence ID" value="KAF7995881.1"/>
    <property type="molecule type" value="Genomic_DNA"/>
</dbReference>
<evidence type="ECO:0000256" key="7">
    <source>
        <dbReference type="ARBA" id="ARBA00035181"/>
    </source>
</evidence>
<reference evidence="9 10" key="1">
    <citation type="submission" date="2020-08" db="EMBL/GenBank/DDBJ databases">
        <title>Aphidius gifuensis genome sequencing and assembly.</title>
        <authorList>
            <person name="Du Z."/>
        </authorList>
    </citation>
    <scope>NUCLEOTIDE SEQUENCE [LARGE SCALE GENOMIC DNA]</scope>
    <source>
        <strain evidence="9">YNYX2018</strain>
        <tissue evidence="9">Adults</tissue>
    </source>
</reference>
<accession>A0A834Y3N8</accession>
<comment type="caution">
    <text evidence="9">The sequence shown here is derived from an EMBL/GenBank/DDBJ whole genome shotgun (WGS) entry which is preliminary data.</text>
</comment>
<dbReference type="GO" id="GO:0032543">
    <property type="term" value="P:mitochondrial translation"/>
    <property type="evidence" value="ECO:0007669"/>
    <property type="project" value="InterPro"/>
</dbReference>
<organism evidence="9 10">
    <name type="scientific">Aphidius gifuensis</name>
    <name type="common">Parasitoid wasp</name>
    <dbReference type="NCBI Taxonomy" id="684658"/>
    <lineage>
        <taxon>Eukaryota</taxon>
        <taxon>Metazoa</taxon>
        <taxon>Ecdysozoa</taxon>
        <taxon>Arthropoda</taxon>
        <taxon>Hexapoda</taxon>
        <taxon>Insecta</taxon>
        <taxon>Pterygota</taxon>
        <taxon>Neoptera</taxon>
        <taxon>Endopterygota</taxon>
        <taxon>Hymenoptera</taxon>
        <taxon>Apocrita</taxon>
        <taxon>Ichneumonoidea</taxon>
        <taxon>Braconidae</taxon>
        <taxon>Aphidiinae</taxon>
        <taxon>Aphidius</taxon>
    </lineage>
</organism>
<evidence type="ECO:0000256" key="2">
    <source>
        <dbReference type="ARBA" id="ARBA00007232"/>
    </source>
</evidence>